<name>A0A7W5CBS6_9BACL</name>
<dbReference type="InterPro" id="IPR050490">
    <property type="entry name" value="Bact_solute-bd_prot1"/>
</dbReference>
<keyword evidence="4" id="KW-1185">Reference proteome</keyword>
<dbReference type="Pfam" id="PF01547">
    <property type="entry name" value="SBP_bac_1"/>
    <property type="match status" value="1"/>
</dbReference>
<accession>A0A7W5CBS6</accession>
<feature type="chain" id="PRO_5038425622" evidence="1">
    <location>
        <begin position="32"/>
        <end position="520"/>
    </location>
</feature>
<dbReference type="SUPFAM" id="SSF53850">
    <property type="entry name" value="Periplasmic binding protein-like II"/>
    <property type="match status" value="1"/>
</dbReference>
<proteinExistence type="predicted"/>
<dbReference type="InterPro" id="IPR022627">
    <property type="entry name" value="DUF3502"/>
</dbReference>
<keyword evidence="1" id="KW-0732">Signal</keyword>
<dbReference type="Gene3D" id="3.40.190.10">
    <property type="entry name" value="Periplasmic binding protein-like II"/>
    <property type="match status" value="1"/>
</dbReference>
<protein>
    <submittedName>
        <fullName evidence="3">Putative aldouronate transport system substrate-binding protein</fullName>
    </submittedName>
</protein>
<dbReference type="PANTHER" id="PTHR43649">
    <property type="entry name" value="ARABINOSE-BINDING PROTEIN-RELATED"/>
    <property type="match status" value="1"/>
</dbReference>
<evidence type="ECO:0000259" key="2">
    <source>
        <dbReference type="Pfam" id="PF12010"/>
    </source>
</evidence>
<gene>
    <name evidence="3" type="ORF">FHS16_004888</name>
</gene>
<organism evidence="3 4">
    <name type="scientific">Paenibacillus endophyticus</name>
    <dbReference type="NCBI Taxonomy" id="1294268"/>
    <lineage>
        <taxon>Bacteria</taxon>
        <taxon>Bacillati</taxon>
        <taxon>Bacillota</taxon>
        <taxon>Bacilli</taxon>
        <taxon>Bacillales</taxon>
        <taxon>Paenibacillaceae</taxon>
        <taxon>Paenibacillus</taxon>
    </lineage>
</organism>
<evidence type="ECO:0000313" key="3">
    <source>
        <dbReference type="EMBL" id="MBB3154806.1"/>
    </source>
</evidence>
<dbReference type="Pfam" id="PF12010">
    <property type="entry name" value="DUF3502"/>
    <property type="match status" value="1"/>
</dbReference>
<dbReference type="EMBL" id="JACHXW010000019">
    <property type="protein sequence ID" value="MBB3154806.1"/>
    <property type="molecule type" value="Genomic_DNA"/>
</dbReference>
<dbReference type="PANTHER" id="PTHR43649:SF17">
    <property type="entry name" value="ABC TRANSPORTER SOLUTE BINDING PROTEIN-SUGAR TRANSPORT"/>
    <property type="match status" value="1"/>
</dbReference>
<sequence length="520" mass="57784">MTRRTRRPIRAKNLLLACLFLLCACSNQGGAERPSTSNAAGNGIESASPLTAVQEGEDVYPMKSYTLKFVYTGAPQKDEEEVESAINDYLMAKINAKIDLIPIDWGPWNDKVNLMIASREMVDILFTAQWNKHAVNVSKGAFLELDELLDQYGQGILQSLDPVFLAGAKINGKNYAVPTNKELAAQGGIVYRKDIADELGIDMSQVKTIEDLDAVYQIILEKKPGMTPIYMKQGETFNAHYIGNFDALGDTSIPGIILKDGESTQIKPTYEEERYVKTLRITRQFYQKGYINKDATTNQTMNNDALRSGDAFSITSALKPGKDEELAIQSGLAGKLAQLALNVKTIATSETAGSMLAISSTSQDPERAMMFINMLHTDVYLNNLLNYGIEGKHYEKVNEHVIRPTPNTPGYNPGTNWMFGNQFLNYVWDSEKADKWDLFRDFNQNAKISPGLGFVFDGTQVRAEVAAVVNVDRQYQTALETGSVDVDQVLPEYIESLKAAGIEKIIAEKQKQFDQFLANK</sequence>
<evidence type="ECO:0000313" key="4">
    <source>
        <dbReference type="Proteomes" id="UP000518605"/>
    </source>
</evidence>
<reference evidence="3 4" key="1">
    <citation type="submission" date="2020-08" db="EMBL/GenBank/DDBJ databases">
        <title>Genomic Encyclopedia of Type Strains, Phase III (KMG-III): the genomes of soil and plant-associated and newly described type strains.</title>
        <authorList>
            <person name="Whitman W."/>
        </authorList>
    </citation>
    <scope>NUCLEOTIDE SEQUENCE [LARGE SCALE GENOMIC DNA]</scope>
    <source>
        <strain evidence="3 4">CECT 8234</strain>
    </source>
</reference>
<dbReference type="PROSITE" id="PS51257">
    <property type="entry name" value="PROKAR_LIPOPROTEIN"/>
    <property type="match status" value="1"/>
</dbReference>
<dbReference type="AlphaFoldDB" id="A0A7W5CBS6"/>
<feature type="domain" description="DUF3502" evidence="2">
    <location>
        <begin position="451"/>
        <end position="518"/>
    </location>
</feature>
<feature type="signal peptide" evidence="1">
    <location>
        <begin position="1"/>
        <end position="31"/>
    </location>
</feature>
<evidence type="ECO:0000256" key="1">
    <source>
        <dbReference type="SAM" id="SignalP"/>
    </source>
</evidence>
<dbReference type="Proteomes" id="UP000518605">
    <property type="component" value="Unassembled WGS sequence"/>
</dbReference>
<comment type="caution">
    <text evidence="3">The sequence shown here is derived from an EMBL/GenBank/DDBJ whole genome shotgun (WGS) entry which is preliminary data.</text>
</comment>
<dbReference type="RefSeq" id="WP_183568907.1">
    <property type="nucleotide sequence ID" value="NZ_CBCSLB010000019.1"/>
</dbReference>
<dbReference type="InterPro" id="IPR006059">
    <property type="entry name" value="SBP"/>
</dbReference>